<evidence type="ECO:0000313" key="14">
    <source>
        <dbReference type="EMBL" id="KHJ55204.1"/>
    </source>
</evidence>
<accession>A0A0B1Q485</accession>
<feature type="binding site" evidence="12">
    <location>
        <position position="203"/>
    </location>
    <ligand>
        <name>Mg(2+)</name>
        <dbReference type="ChEBI" id="CHEBI:18420"/>
    </ligand>
</feature>
<reference evidence="14 15" key="1">
    <citation type="submission" date="2014-09" db="EMBL/GenBank/DDBJ databases">
        <title>Isolation and characterization of Aurantimonas altamirensis ON-56566 from clinical sample following a dog bite.</title>
        <authorList>
            <person name="Eshaghi A."/>
            <person name="Li A."/>
            <person name="Shahinas D."/>
            <person name="Bahn P."/>
            <person name="Kus J.V."/>
            <person name="Patel S.N."/>
        </authorList>
    </citation>
    <scope>NUCLEOTIDE SEQUENCE [LARGE SCALE GENOMIC DNA]</scope>
    <source>
        <strain evidence="14 15">ON-56566</strain>
    </source>
</reference>
<dbReference type="NCBIfam" id="NF033068">
    <property type="entry name" value="APH_3p"/>
    <property type="match status" value="1"/>
</dbReference>
<dbReference type="GO" id="GO:0046872">
    <property type="term" value="F:metal ion binding"/>
    <property type="evidence" value="ECO:0007669"/>
    <property type="project" value="UniProtKB-KW"/>
</dbReference>
<name>A0A0B1Q485_9HYPH</name>
<dbReference type="PANTHER" id="PTHR21310">
    <property type="entry name" value="AMINOGLYCOSIDE PHOSPHOTRANSFERASE-RELATED-RELATED"/>
    <property type="match status" value="1"/>
</dbReference>
<dbReference type="Proteomes" id="UP000030826">
    <property type="component" value="Unassembled WGS sequence"/>
</dbReference>
<keyword evidence="8 10" id="KW-0046">Antibiotic resistance</keyword>
<feature type="binding site" evidence="12">
    <location>
        <position position="216"/>
    </location>
    <ligand>
        <name>Mg(2+)</name>
        <dbReference type="ChEBI" id="CHEBI:18420"/>
    </ligand>
</feature>
<dbReference type="EC" id="2.7.1.95" evidence="2"/>
<keyword evidence="4 10" id="KW-0808">Transferase</keyword>
<comment type="catalytic activity">
    <reaction evidence="9">
        <text>kanamycin A + ATP = kanamycin 3'-phosphate + ADP + H(+)</text>
        <dbReference type="Rhea" id="RHEA:24256"/>
        <dbReference type="ChEBI" id="CHEBI:15378"/>
        <dbReference type="ChEBI" id="CHEBI:30616"/>
        <dbReference type="ChEBI" id="CHEBI:57909"/>
        <dbReference type="ChEBI" id="CHEBI:58214"/>
        <dbReference type="ChEBI" id="CHEBI:456216"/>
        <dbReference type="EC" id="2.7.1.95"/>
    </reaction>
</comment>
<dbReference type="GO" id="GO:0005524">
    <property type="term" value="F:ATP binding"/>
    <property type="evidence" value="ECO:0007669"/>
    <property type="project" value="UniProtKB-KW"/>
</dbReference>
<evidence type="ECO:0000256" key="12">
    <source>
        <dbReference type="PIRSR" id="PIRSR000706-2"/>
    </source>
</evidence>
<dbReference type="Pfam" id="PF01636">
    <property type="entry name" value="APH"/>
    <property type="match status" value="1"/>
</dbReference>
<keyword evidence="12" id="KW-0460">Magnesium</keyword>
<dbReference type="InterPro" id="IPR051678">
    <property type="entry name" value="AGP_Transferase"/>
</dbReference>
<evidence type="ECO:0000256" key="5">
    <source>
        <dbReference type="ARBA" id="ARBA00022741"/>
    </source>
</evidence>
<dbReference type="InterPro" id="IPR011009">
    <property type="entry name" value="Kinase-like_dom_sf"/>
</dbReference>
<sequence>MVDIDREESCAIPFVPSNMSVEVHGYKWARDTIGQAGGAVYRLYGRVGAPDLFLKHGRDEVADDVTDEMVRLRWLAGYTSVPSVQNFVRTKDEAWLLMTAIPGKTVYQVLEENADARFIVVDAIAAFLRRVHAIPVCECPFNSDYTYRLSRARARIDSGLVDADDFDTEREGLTPEQVWEEMQHLLPFPADPVVTHGDFSPDNLLMNEGEILGCIDVGRVGIADRYQDLAILWNRLEEFGSPLQERFFQRYGVADVDRRKLQFHLMLDEFF</sequence>
<keyword evidence="5 10" id="KW-0547">Nucleotide-binding</keyword>
<dbReference type="Gene3D" id="3.30.200.20">
    <property type="entry name" value="Phosphorylase Kinase, domain 1"/>
    <property type="match status" value="1"/>
</dbReference>
<dbReference type="NCBIfam" id="NF033059">
    <property type="entry name" value="APH_3p_I"/>
    <property type="match status" value="1"/>
</dbReference>
<keyword evidence="6 10" id="KW-0418">Kinase</keyword>
<evidence type="ECO:0000256" key="1">
    <source>
        <dbReference type="ARBA" id="ARBA00006219"/>
    </source>
</evidence>
<dbReference type="InterPro" id="IPR024165">
    <property type="entry name" value="Kan/Strep_kinase"/>
</dbReference>
<evidence type="ECO:0000256" key="10">
    <source>
        <dbReference type="PIRNR" id="PIRNR000706"/>
    </source>
</evidence>
<proteinExistence type="inferred from homology"/>
<comment type="similarity">
    <text evidence="1 10">Belongs to the aminoglycoside phosphotransferase family.</text>
</comment>
<organism evidence="14 15">
    <name type="scientific">Aureimonas altamirensis</name>
    <dbReference type="NCBI Taxonomy" id="370622"/>
    <lineage>
        <taxon>Bacteria</taxon>
        <taxon>Pseudomonadati</taxon>
        <taxon>Pseudomonadota</taxon>
        <taxon>Alphaproteobacteria</taxon>
        <taxon>Hyphomicrobiales</taxon>
        <taxon>Aurantimonadaceae</taxon>
        <taxon>Aureimonas</taxon>
    </lineage>
</organism>
<dbReference type="Gene3D" id="3.90.1200.10">
    <property type="match status" value="1"/>
</dbReference>
<feature type="active site" description="Proton acceptor" evidence="11">
    <location>
        <position position="198"/>
    </location>
</feature>
<dbReference type="EMBL" id="JRFJ01000001">
    <property type="protein sequence ID" value="KHJ55204.1"/>
    <property type="molecule type" value="Genomic_DNA"/>
</dbReference>
<keyword evidence="7 10" id="KW-0067">ATP-binding</keyword>
<evidence type="ECO:0000313" key="15">
    <source>
        <dbReference type="Proteomes" id="UP000030826"/>
    </source>
</evidence>
<dbReference type="RefSeq" id="WP_039187979.1">
    <property type="nucleotide sequence ID" value="NZ_JRFJ01000001.1"/>
</dbReference>
<dbReference type="CDD" id="cd05150">
    <property type="entry name" value="APH"/>
    <property type="match status" value="1"/>
</dbReference>
<evidence type="ECO:0000256" key="2">
    <source>
        <dbReference type="ARBA" id="ARBA00012193"/>
    </source>
</evidence>
<evidence type="ECO:0000256" key="8">
    <source>
        <dbReference type="ARBA" id="ARBA00023251"/>
    </source>
</evidence>
<evidence type="ECO:0000256" key="11">
    <source>
        <dbReference type="PIRSR" id="PIRSR000706-1"/>
    </source>
</evidence>
<evidence type="ECO:0000259" key="13">
    <source>
        <dbReference type="Pfam" id="PF01636"/>
    </source>
</evidence>
<dbReference type="SUPFAM" id="SSF56112">
    <property type="entry name" value="Protein kinase-like (PK-like)"/>
    <property type="match status" value="1"/>
</dbReference>
<dbReference type="GO" id="GO:0046677">
    <property type="term" value="P:response to antibiotic"/>
    <property type="evidence" value="ECO:0007669"/>
    <property type="project" value="UniProtKB-KW"/>
</dbReference>
<dbReference type="PIRSF" id="PIRSF000706">
    <property type="entry name" value="Kanamycin_kin"/>
    <property type="match status" value="1"/>
</dbReference>
<evidence type="ECO:0000256" key="3">
    <source>
        <dbReference type="ARBA" id="ARBA00017903"/>
    </source>
</evidence>
<dbReference type="PANTHER" id="PTHR21310:SF41">
    <property type="entry name" value="3'-PHOSPHOTRANSFERASE, PUTATIVE-RELATED"/>
    <property type="match status" value="1"/>
</dbReference>
<evidence type="ECO:0000256" key="9">
    <source>
        <dbReference type="ARBA" id="ARBA00048925"/>
    </source>
</evidence>
<gene>
    <name evidence="14" type="ORF">LA66_00505</name>
</gene>
<feature type="domain" description="Aminoglycoside phosphotransferase" evidence="13">
    <location>
        <begin position="41"/>
        <end position="261"/>
    </location>
</feature>
<evidence type="ECO:0000256" key="6">
    <source>
        <dbReference type="ARBA" id="ARBA00022777"/>
    </source>
</evidence>
<keyword evidence="12" id="KW-0479">Metal-binding</keyword>
<protein>
    <recommendedName>
        <fullName evidence="3">Aminoglycoside 3'-phosphotransferase</fullName>
        <ecNumber evidence="2">2.7.1.95</ecNumber>
    </recommendedName>
</protein>
<dbReference type="OrthoDB" id="3806873at2"/>
<comment type="caution">
    <text evidence="14">The sequence shown here is derived from an EMBL/GenBank/DDBJ whole genome shotgun (WGS) entry which is preliminary data.</text>
</comment>
<dbReference type="GO" id="GO:0008910">
    <property type="term" value="F:kanamycin kinase activity"/>
    <property type="evidence" value="ECO:0007669"/>
    <property type="project" value="UniProtKB-EC"/>
</dbReference>
<evidence type="ECO:0000256" key="7">
    <source>
        <dbReference type="ARBA" id="ARBA00022840"/>
    </source>
</evidence>
<evidence type="ECO:0000256" key="4">
    <source>
        <dbReference type="ARBA" id="ARBA00022679"/>
    </source>
</evidence>
<dbReference type="InterPro" id="IPR002575">
    <property type="entry name" value="Aminoglycoside_PTrfase"/>
</dbReference>
<dbReference type="AlphaFoldDB" id="A0A0B1Q485"/>